<gene>
    <name evidence="1" type="ORF">C095_01375</name>
</gene>
<name>A0A017H3I0_9FUSO</name>
<protein>
    <submittedName>
        <fullName evidence="1">Uncharacterized protein</fullName>
    </submittedName>
</protein>
<dbReference type="Proteomes" id="UP000031184">
    <property type="component" value="Unassembled WGS sequence"/>
</dbReference>
<evidence type="ECO:0000313" key="1">
    <source>
        <dbReference type="EMBL" id="KID50083.1"/>
    </source>
</evidence>
<accession>A0A017H3I0</accession>
<proteinExistence type="predicted"/>
<dbReference type="EMBL" id="AUZI01000008">
    <property type="protein sequence ID" value="KID50083.1"/>
    <property type="molecule type" value="Genomic_DNA"/>
</dbReference>
<comment type="caution">
    <text evidence="1">The sequence shown here is derived from an EMBL/GenBank/DDBJ whole genome shotgun (WGS) entry which is preliminary data.</text>
</comment>
<organism evidence="1 2">
    <name type="scientific">Fusobacterium necrophorum subsp. funduliforme B35</name>
    <dbReference type="NCBI Taxonomy" id="1226633"/>
    <lineage>
        <taxon>Bacteria</taxon>
        <taxon>Fusobacteriati</taxon>
        <taxon>Fusobacteriota</taxon>
        <taxon>Fusobacteriia</taxon>
        <taxon>Fusobacteriales</taxon>
        <taxon>Fusobacteriaceae</taxon>
        <taxon>Fusobacterium</taxon>
    </lineage>
</organism>
<evidence type="ECO:0000313" key="2">
    <source>
        <dbReference type="Proteomes" id="UP000031184"/>
    </source>
</evidence>
<dbReference type="PATRIC" id="fig|1226633.4.peg.271"/>
<dbReference type="AlphaFoldDB" id="A0A017H3I0"/>
<reference evidence="1 2" key="1">
    <citation type="submission" date="2013-08" db="EMBL/GenBank/DDBJ databases">
        <title>An opportunistic ruminal bacterium that causes liver abscesses in cattle.</title>
        <authorList>
            <person name="Benahmed F.H."/>
            <person name="Rasmussen M."/>
            <person name="Harbottle H."/>
            <person name="Soppet D."/>
            <person name="Nagaraja T.G."/>
            <person name="Davidson M."/>
        </authorList>
    </citation>
    <scope>NUCLEOTIDE SEQUENCE [LARGE SCALE GENOMIC DNA]</scope>
    <source>
        <strain evidence="1 2">B35</strain>
    </source>
</reference>
<sequence length="88" mass="10477">MIICWILYQIVVILMKKKNEIFKGISETLGIKSPESFFMSNRGFFLYFRDSKRRYKQSMCSEFVLPLSWQKNAKGSLIKEKRNLIKMA</sequence>